<reference evidence="2 3" key="1">
    <citation type="submission" date="2019-03" db="EMBL/GenBank/DDBJ databases">
        <title>First draft genome of Liparis tanakae, snailfish: a comprehensive survey of snailfish specific genes.</title>
        <authorList>
            <person name="Kim W."/>
            <person name="Song I."/>
            <person name="Jeong J.-H."/>
            <person name="Kim D."/>
            <person name="Kim S."/>
            <person name="Ryu S."/>
            <person name="Song J.Y."/>
            <person name="Lee S.K."/>
        </authorList>
    </citation>
    <scope>NUCLEOTIDE SEQUENCE [LARGE SCALE GENOMIC DNA]</scope>
    <source>
        <tissue evidence="2">Muscle</tissue>
    </source>
</reference>
<dbReference type="EMBL" id="SRLO01000453">
    <property type="protein sequence ID" value="TNN55514.1"/>
    <property type="molecule type" value="Genomic_DNA"/>
</dbReference>
<protein>
    <submittedName>
        <fullName evidence="2">Uncharacterized protein</fullName>
    </submittedName>
</protein>
<evidence type="ECO:0000313" key="2">
    <source>
        <dbReference type="EMBL" id="TNN55514.1"/>
    </source>
</evidence>
<keyword evidence="3" id="KW-1185">Reference proteome</keyword>
<keyword evidence="1" id="KW-1133">Transmembrane helix</keyword>
<name>A0A4Z2GS59_9TELE</name>
<accession>A0A4Z2GS59</accession>
<keyword evidence="1" id="KW-0812">Transmembrane</keyword>
<comment type="caution">
    <text evidence="2">The sequence shown here is derived from an EMBL/GenBank/DDBJ whole genome shotgun (WGS) entry which is preliminary data.</text>
</comment>
<organism evidence="2 3">
    <name type="scientific">Liparis tanakae</name>
    <name type="common">Tanaka's snailfish</name>
    <dbReference type="NCBI Taxonomy" id="230148"/>
    <lineage>
        <taxon>Eukaryota</taxon>
        <taxon>Metazoa</taxon>
        <taxon>Chordata</taxon>
        <taxon>Craniata</taxon>
        <taxon>Vertebrata</taxon>
        <taxon>Euteleostomi</taxon>
        <taxon>Actinopterygii</taxon>
        <taxon>Neopterygii</taxon>
        <taxon>Teleostei</taxon>
        <taxon>Neoteleostei</taxon>
        <taxon>Acanthomorphata</taxon>
        <taxon>Eupercaria</taxon>
        <taxon>Perciformes</taxon>
        <taxon>Cottioidei</taxon>
        <taxon>Cottales</taxon>
        <taxon>Liparidae</taxon>
        <taxon>Liparis</taxon>
    </lineage>
</organism>
<feature type="transmembrane region" description="Helical" evidence="1">
    <location>
        <begin position="143"/>
        <end position="168"/>
    </location>
</feature>
<dbReference type="Proteomes" id="UP000314294">
    <property type="component" value="Unassembled WGS sequence"/>
</dbReference>
<dbReference type="AlphaFoldDB" id="A0A4Z2GS59"/>
<gene>
    <name evidence="2" type="ORF">EYF80_034256</name>
</gene>
<sequence>MNELHTGDSFDVGDIEIPTSGQRSEECGYVRGALEAFSGLLVALPVVDLQDVGGHRGPLGPAVRRALQHVVFDQVLLVAVVREDHRLSFGVAAEHHVGVEDAADLPEEGRRAVLQLLGGDVDHQDQVAVGELLRHVVGAVQTVPFAFCVVAALVTVTVGVVVFTVLVIQRAGGKGGYWRQHCKAAEQFCHGSSKLSEQSPPSQPQAWLLHSESQMWFPAHSSH</sequence>
<evidence type="ECO:0000256" key="1">
    <source>
        <dbReference type="SAM" id="Phobius"/>
    </source>
</evidence>
<proteinExistence type="predicted"/>
<keyword evidence="1" id="KW-0472">Membrane</keyword>
<evidence type="ECO:0000313" key="3">
    <source>
        <dbReference type="Proteomes" id="UP000314294"/>
    </source>
</evidence>